<feature type="transmembrane region" description="Helical" evidence="11">
    <location>
        <begin position="235"/>
        <end position="257"/>
    </location>
</feature>
<feature type="transmembrane region" description="Helical" evidence="11">
    <location>
        <begin position="189"/>
        <end position="208"/>
    </location>
</feature>
<evidence type="ECO:0000256" key="11">
    <source>
        <dbReference type="SAM" id="Phobius"/>
    </source>
</evidence>
<feature type="transmembrane region" description="Helical" evidence="11">
    <location>
        <begin position="135"/>
        <end position="158"/>
    </location>
</feature>
<sequence>MRQTFDGEHQGAGLSAVSAGTDRDWRARAPLALPLGGLVLALGVGWSLIGARLFAAITLSAVLPQASIISILALGEMMVLLVGGLDLSLGAIAILSAVVMAQLSGEYGMASALALGAGISVGAACGFLNGAASGFLRLPSVVVTLASFIVFDALTFIYPRESAGETVSVEAKAPLLSSIGRTFGLGEAVFSYAVVVAVLVALFLAYALNLTAWGKHLTAVGEDGEAARLAGLSPALLRLGAFVAAGVLAALAAWAIVGRLERVVTTSSLDIMLPALAAALVGGATPSAGRPSVLGVLIAAVSVTFLVVSLRIGDVEPHLARLVLAVVILLMVVLDASLRREWKRERQP</sequence>
<dbReference type="InterPro" id="IPR001851">
    <property type="entry name" value="ABC_transp_permease"/>
</dbReference>
<feature type="transmembrane region" description="Helical" evidence="11">
    <location>
        <begin position="319"/>
        <end position="338"/>
    </location>
</feature>
<evidence type="ECO:0000256" key="8">
    <source>
        <dbReference type="ARBA" id="ARBA00023136"/>
    </source>
</evidence>
<gene>
    <name evidence="12" type="ORF">SAMN05428963_12128</name>
</gene>
<protein>
    <recommendedName>
        <fullName evidence="10">Autoinducer 2 import system permease protein LsrD</fullName>
    </recommendedName>
</protein>
<comment type="function">
    <text evidence="9">Part of the ABC transporter complex LsrABCD involved in autoinducer 2 (AI-2) import. Probably responsible for the translocation of the substrate across the membrane.</text>
</comment>
<dbReference type="GO" id="GO:0022857">
    <property type="term" value="F:transmembrane transporter activity"/>
    <property type="evidence" value="ECO:0007669"/>
    <property type="project" value="InterPro"/>
</dbReference>
<dbReference type="STRING" id="1365950.SAMN05428963_12128"/>
<feature type="transmembrane region" description="Helical" evidence="11">
    <location>
        <begin position="31"/>
        <end position="49"/>
    </location>
</feature>
<accession>A0A1T4T8P2</accession>
<dbReference type="Proteomes" id="UP000190135">
    <property type="component" value="Unassembled WGS sequence"/>
</dbReference>
<proteinExistence type="predicted"/>
<evidence type="ECO:0000256" key="4">
    <source>
        <dbReference type="ARBA" id="ARBA00022475"/>
    </source>
</evidence>
<dbReference type="Pfam" id="PF02653">
    <property type="entry name" value="BPD_transp_2"/>
    <property type="match status" value="1"/>
</dbReference>
<dbReference type="RefSeq" id="WP_165690928.1">
    <property type="nucleotide sequence ID" value="NZ_FUXL01000021.1"/>
</dbReference>
<keyword evidence="8 11" id="KW-0472">Membrane</keyword>
<name>A0A1T4T8P2_9HYPH</name>
<feature type="transmembrane region" description="Helical" evidence="11">
    <location>
        <begin position="79"/>
        <end position="101"/>
    </location>
</feature>
<feature type="transmembrane region" description="Helical" evidence="11">
    <location>
        <begin position="293"/>
        <end position="313"/>
    </location>
</feature>
<keyword evidence="6 11" id="KW-0812">Transmembrane</keyword>
<keyword evidence="5" id="KW-0997">Cell inner membrane</keyword>
<dbReference type="PANTHER" id="PTHR32196:SF71">
    <property type="entry name" value="AUTOINDUCER 2 IMPORT SYSTEM PERMEASE PROTEIN LSRD"/>
    <property type="match status" value="1"/>
</dbReference>
<evidence type="ECO:0000313" key="13">
    <source>
        <dbReference type="Proteomes" id="UP000190135"/>
    </source>
</evidence>
<dbReference type="GO" id="GO:0005886">
    <property type="term" value="C:plasma membrane"/>
    <property type="evidence" value="ECO:0007669"/>
    <property type="project" value="UniProtKB-SubCell"/>
</dbReference>
<comment type="subunit">
    <text evidence="2">The complex is composed of two ATP-binding proteins (LsrA), two transmembrane proteins (LsrC and LsrD) and a solute-binding protein (LsrB).</text>
</comment>
<keyword evidence="3" id="KW-0813">Transport</keyword>
<evidence type="ECO:0000256" key="6">
    <source>
        <dbReference type="ARBA" id="ARBA00022692"/>
    </source>
</evidence>
<evidence type="ECO:0000256" key="1">
    <source>
        <dbReference type="ARBA" id="ARBA00004651"/>
    </source>
</evidence>
<feature type="transmembrane region" description="Helical" evidence="11">
    <location>
        <begin position="55"/>
        <end position="74"/>
    </location>
</feature>
<evidence type="ECO:0000256" key="9">
    <source>
        <dbReference type="ARBA" id="ARBA00025439"/>
    </source>
</evidence>
<keyword evidence="4" id="KW-1003">Cell membrane</keyword>
<feature type="transmembrane region" description="Helical" evidence="11">
    <location>
        <begin position="263"/>
        <end position="281"/>
    </location>
</feature>
<evidence type="ECO:0000256" key="5">
    <source>
        <dbReference type="ARBA" id="ARBA00022519"/>
    </source>
</evidence>
<keyword evidence="13" id="KW-1185">Reference proteome</keyword>
<evidence type="ECO:0000256" key="3">
    <source>
        <dbReference type="ARBA" id="ARBA00022448"/>
    </source>
</evidence>
<reference evidence="12 13" key="1">
    <citation type="submission" date="2017-02" db="EMBL/GenBank/DDBJ databases">
        <authorList>
            <person name="Peterson S.W."/>
        </authorList>
    </citation>
    <scope>NUCLEOTIDE SEQUENCE [LARGE SCALE GENOMIC DNA]</scope>
    <source>
        <strain evidence="12 13">USBA 369</strain>
    </source>
</reference>
<evidence type="ECO:0000256" key="2">
    <source>
        <dbReference type="ARBA" id="ARBA00011262"/>
    </source>
</evidence>
<organism evidence="12 13">
    <name type="scientific">Consotaella salsifontis</name>
    <dbReference type="NCBI Taxonomy" id="1365950"/>
    <lineage>
        <taxon>Bacteria</taxon>
        <taxon>Pseudomonadati</taxon>
        <taxon>Pseudomonadota</taxon>
        <taxon>Alphaproteobacteria</taxon>
        <taxon>Hyphomicrobiales</taxon>
        <taxon>Aurantimonadaceae</taxon>
        <taxon>Consotaella</taxon>
    </lineage>
</organism>
<dbReference type="AlphaFoldDB" id="A0A1T4T8P2"/>
<evidence type="ECO:0000256" key="10">
    <source>
        <dbReference type="ARBA" id="ARBA00039381"/>
    </source>
</evidence>
<evidence type="ECO:0000256" key="7">
    <source>
        <dbReference type="ARBA" id="ARBA00022989"/>
    </source>
</evidence>
<dbReference type="PANTHER" id="PTHR32196">
    <property type="entry name" value="ABC TRANSPORTER PERMEASE PROTEIN YPHD-RELATED-RELATED"/>
    <property type="match status" value="1"/>
</dbReference>
<feature type="transmembrane region" description="Helical" evidence="11">
    <location>
        <begin position="107"/>
        <end position="128"/>
    </location>
</feature>
<comment type="subcellular location">
    <subcellularLocation>
        <location evidence="1">Cell membrane</location>
        <topology evidence="1">Multi-pass membrane protein</topology>
    </subcellularLocation>
</comment>
<dbReference type="EMBL" id="FUXL01000021">
    <property type="protein sequence ID" value="SKA36864.1"/>
    <property type="molecule type" value="Genomic_DNA"/>
</dbReference>
<evidence type="ECO:0000313" key="12">
    <source>
        <dbReference type="EMBL" id="SKA36864.1"/>
    </source>
</evidence>
<keyword evidence="7 11" id="KW-1133">Transmembrane helix</keyword>